<organism evidence="2">
    <name type="scientific">marine metagenome</name>
    <dbReference type="NCBI Taxonomy" id="408172"/>
    <lineage>
        <taxon>unclassified sequences</taxon>
        <taxon>metagenomes</taxon>
        <taxon>ecological metagenomes</taxon>
    </lineage>
</organism>
<reference evidence="2" key="1">
    <citation type="submission" date="2018-05" db="EMBL/GenBank/DDBJ databases">
        <authorList>
            <person name="Lanie J.A."/>
            <person name="Ng W.-L."/>
            <person name="Kazmierczak K.M."/>
            <person name="Andrzejewski T.M."/>
            <person name="Davidsen T.M."/>
            <person name="Wayne K.J."/>
            <person name="Tettelin H."/>
            <person name="Glass J.I."/>
            <person name="Rusch D."/>
            <person name="Podicherti R."/>
            <person name="Tsui H.-C.T."/>
            <person name="Winkler M.E."/>
        </authorList>
    </citation>
    <scope>NUCLEOTIDE SEQUENCE</scope>
</reference>
<evidence type="ECO:0000313" key="2">
    <source>
        <dbReference type="EMBL" id="SVA69300.1"/>
    </source>
</evidence>
<dbReference type="AlphaFoldDB" id="A0A381XXE2"/>
<evidence type="ECO:0000256" key="1">
    <source>
        <dbReference type="SAM" id="MobiDB-lite"/>
    </source>
</evidence>
<feature type="compositionally biased region" description="Basic residues" evidence="1">
    <location>
        <begin position="57"/>
        <end position="75"/>
    </location>
</feature>
<dbReference type="EMBL" id="UINC01016689">
    <property type="protein sequence ID" value="SVA69300.1"/>
    <property type="molecule type" value="Genomic_DNA"/>
</dbReference>
<gene>
    <name evidence="2" type="ORF">METZ01_LOCUS122154</name>
</gene>
<protein>
    <submittedName>
        <fullName evidence="2">Uncharacterized protein</fullName>
    </submittedName>
</protein>
<feature type="compositionally biased region" description="Low complexity" evidence="1">
    <location>
        <begin position="76"/>
        <end position="91"/>
    </location>
</feature>
<feature type="region of interest" description="Disordered" evidence="1">
    <location>
        <begin position="57"/>
        <end position="91"/>
    </location>
</feature>
<sequence length="143" mass="15177">MSRSGDQVSAMLEKELRKDPNAATAFLKEKAAEIKKSVGKMSLRSFHGTYVGSVKRKISGRKGGRKKGAKVKKAAGKVAKTATGAARSSGSLQDLLSSHLQSKRDALVAALDAAQSRAVKSSDLAAIEAFGKKMDRMRKSLAE</sequence>
<proteinExistence type="predicted"/>
<name>A0A381XXE2_9ZZZZ</name>
<accession>A0A381XXE2</accession>